<reference evidence="3" key="2">
    <citation type="submission" date="2025-08" db="UniProtKB">
        <authorList>
            <consortium name="RefSeq"/>
        </authorList>
    </citation>
    <scope>IDENTIFICATION</scope>
    <source>
        <tissue evidence="3">Leaf</tissue>
    </source>
</reference>
<feature type="domain" description="Reverse transcriptase" evidence="1">
    <location>
        <begin position="1"/>
        <end position="140"/>
    </location>
</feature>
<reference evidence="2" key="1">
    <citation type="journal article" date="2021" name="Nat. Commun.">
        <title>Genomic analyses provide insights into spinach domestication and the genetic basis of agronomic traits.</title>
        <authorList>
            <person name="Cai X."/>
            <person name="Sun X."/>
            <person name="Xu C."/>
            <person name="Sun H."/>
            <person name="Wang X."/>
            <person name="Ge C."/>
            <person name="Zhang Z."/>
            <person name="Wang Q."/>
            <person name="Fei Z."/>
            <person name="Jiao C."/>
            <person name="Wang Q."/>
        </authorList>
    </citation>
    <scope>NUCLEOTIDE SEQUENCE [LARGE SCALE GENOMIC DNA]</scope>
    <source>
        <strain evidence="2">cv. Varoflay</strain>
    </source>
</reference>
<gene>
    <name evidence="3" type="primary">LOC130471429</name>
</gene>
<dbReference type="SUPFAM" id="SSF56672">
    <property type="entry name" value="DNA/RNA polymerases"/>
    <property type="match status" value="1"/>
</dbReference>
<evidence type="ECO:0000259" key="1">
    <source>
        <dbReference type="PROSITE" id="PS50878"/>
    </source>
</evidence>
<dbReference type="PANTHER" id="PTHR33116">
    <property type="entry name" value="REVERSE TRANSCRIPTASE ZINC-BINDING DOMAIN-CONTAINING PROTEIN-RELATED-RELATED"/>
    <property type="match status" value="1"/>
</dbReference>
<dbReference type="RefSeq" id="XP_056697527.1">
    <property type="nucleotide sequence ID" value="XM_056841549.1"/>
</dbReference>
<sequence length="140" mass="15976">MVCQDLVKGYERRVNSAGCLIKLDLQKAYDSVEWDFIEKMMIALNFPVQFTQLVMQCVRSPKFSLSINGSLHGFFEGKRGLRQGDPLSPLLFVLCIEYLSRILVLVGEKKTFKFHPRCTEIKLNHMCFADDIISVLQGGI</sequence>
<dbReference type="InterPro" id="IPR000477">
    <property type="entry name" value="RT_dom"/>
</dbReference>
<dbReference type="PANTHER" id="PTHR33116:SF84">
    <property type="entry name" value="RNA-DIRECTED DNA POLYMERASE"/>
    <property type="match status" value="1"/>
</dbReference>
<dbReference type="InterPro" id="IPR043502">
    <property type="entry name" value="DNA/RNA_pol_sf"/>
</dbReference>
<dbReference type="Pfam" id="PF00078">
    <property type="entry name" value="RVT_1"/>
    <property type="match status" value="1"/>
</dbReference>
<dbReference type="PROSITE" id="PS50878">
    <property type="entry name" value="RT_POL"/>
    <property type="match status" value="1"/>
</dbReference>
<proteinExistence type="predicted"/>
<organism evidence="2 3">
    <name type="scientific">Spinacia oleracea</name>
    <name type="common">Spinach</name>
    <dbReference type="NCBI Taxonomy" id="3562"/>
    <lineage>
        <taxon>Eukaryota</taxon>
        <taxon>Viridiplantae</taxon>
        <taxon>Streptophyta</taxon>
        <taxon>Embryophyta</taxon>
        <taxon>Tracheophyta</taxon>
        <taxon>Spermatophyta</taxon>
        <taxon>Magnoliopsida</taxon>
        <taxon>eudicotyledons</taxon>
        <taxon>Gunneridae</taxon>
        <taxon>Pentapetalae</taxon>
        <taxon>Caryophyllales</taxon>
        <taxon>Chenopodiaceae</taxon>
        <taxon>Chenopodioideae</taxon>
        <taxon>Anserineae</taxon>
        <taxon>Spinacia</taxon>
    </lineage>
</organism>
<dbReference type="GeneID" id="130471429"/>
<evidence type="ECO:0000313" key="3">
    <source>
        <dbReference type="RefSeq" id="XP_056697527.1"/>
    </source>
</evidence>
<evidence type="ECO:0000313" key="2">
    <source>
        <dbReference type="Proteomes" id="UP000813463"/>
    </source>
</evidence>
<name>A0ABM3RPJ0_SPIOL</name>
<keyword evidence="2" id="KW-1185">Reference proteome</keyword>
<protein>
    <submittedName>
        <fullName evidence="3">Secreted RxLR effector protein 78-like</fullName>
    </submittedName>
</protein>
<accession>A0ABM3RPJ0</accession>
<dbReference type="Proteomes" id="UP000813463">
    <property type="component" value="Chromosome 4"/>
</dbReference>